<sequence>MHFPTSSIIPTEGSTNGNIIHATVAESSNLAVPQNTMSGPREPGLGPPKKSDKSEESVQPLSPRLWTPAYLEKRRLVVFPILFLSSIVAIQVLIHISQSNDGLATPNGNLHYLWTFGPMAVLTIIAAFWARVEFQIKSVAPWAHMVEGGPSGKTLLLDYLSMLQPVVIVKAVKFRDWPVATASLCSIVLRVAIILSTALIALNTTEVQDANVPVATRSSFVDSATKLSEIAPRLGTLPYYSMRGLSERNISFPDGTWNNYAYQQFEPTDVPDAQLKITVEGFTSGLSCEPASLNTSYSRCDDIDAAGYCWALETDHCQFPIQRILVGQGIGRSSDRPPSYYGEVALSGCNNSTDVENVVIYMILGKFESNNGTGPTGSSTISHSAQIVCRASYTIDQIDVISKHTGVVSVSNSTIGPSRQIDDLKGGTMLDVYLQSSETATSTRDMRVTYPLVGETGETEDADLDLHFTDALVFSQATNLSASSLLNESFLEEILSHHYQQSTVFIAKSVLSIQTTRNITGTLLLKRVRLLVSAASGHTITALLFVATLLSISVILTKPGLTSLPKNPNSVIETAQLLANSKEALNLLLGGGPASLSTIKNRVRDFQFKLTTFESDSASQSSTELLQIHASSAQEPHELHYLNAPAKTMKAPLILNPLSIVGVQCLIVGAIVALEIILRISGEEHDFVDVSDQQYLHFAWTILPALLMSLISIYFAAVDSEIRSLTPYSKLSTGSSLSHMINLDLLDALTPRLLWREYRSESPAALSTTLCMLTASLLTIFVGSLYNVVALPIDTPIQLQTVSSFNITRDVASDSGVTDLGQLADFSSLTSTLILESNLSYPAFTYESLAFPEFSIIDTPQNLGISASDIINTTVPALRSKMSCTRYSSSEIQMEVISSRTPGVPLSRGSTRETLAINIDGEENMSRTIPNGLTHNVMIPLDQRPDADWVFGFGDTCKGTVEPIWCTSDFLYVWGHKTNSTNQAGNPVAALVCNETIEAVDVFTTFLGPQLSIDPLSPPLPTLT</sequence>
<dbReference type="Proteomes" id="UP001143856">
    <property type="component" value="Unassembled WGS sequence"/>
</dbReference>
<name>A0ACC1PIK8_9PEZI</name>
<evidence type="ECO:0000313" key="2">
    <source>
        <dbReference type="Proteomes" id="UP001143856"/>
    </source>
</evidence>
<organism evidence="1 2">
    <name type="scientific">Xylaria curta</name>
    <dbReference type="NCBI Taxonomy" id="42375"/>
    <lineage>
        <taxon>Eukaryota</taxon>
        <taxon>Fungi</taxon>
        <taxon>Dikarya</taxon>
        <taxon>Ascomycota</taxon>
        <taxon>Pezizomycotina</taxon>
        <taxon>Sordariomycetes</taxon>
        <taxon>Xylariomycetidae</taxon>
        <taxon>Xylariales</taxon>
        <taxon>Xylariaceae</taxon>
        <taxon>Xylaria</taxon>
    </lineage>
</organism>
<accession>A0ACC1PIK8</accession>
<protein>
    <submittedName>
        <fullName evidence="1">Uncharacterized protein</fullName>
    </submittedName>
</protein>
<reference evidence="1" key="1">
    <citation type="submission" date="2022-10" db="EMBL/GenBank/DDBJ databases">
        <title>Genome Sequence of Xylaria curta.</title>
        <authorList>
            <person name="Buettner E."/>
        </authorList>
    </citation>
    <scope>NUCLEOTIDE SEQUENCE</scope>
    <source>
        <strain evidence="1">Babe10</strain>
    </source>
</reference>
<dbReference type="EMBL" id="JAPDGR010000209">
    <property type="protein sequence ID" value="KAJ2993586.1"/>
    <property type="molecule type" value="Genomic_DNA"/>
</dbReference>
<evidence type="ECO:0000313" key="1">
    <source>
        <dbReference type="EMBL" id="KAJ2993586.1"/>
    </source>
</evidence>
<comment type="caution">
    <text evidence="1">The sequence shown here is derived from an EMBL/GenBank/DDBJ whole genome shotgun (WGS) entry which is preliminary data.</text>
</comment>
<keyword evidence="2" id="KW-1185">Reference proteome</keyword>
<proteinExistence type="predicted"/>
<gene>
    <name evidence="1" type="ORF">NUW58_g1797</name>
</gene>